<feature type="compositionally biased region" description="Acidic residues" evidence="1">
    <location>
        <begin position="74"/>
        <end position="91"/>
    </location>
</feature>
<feature type="region of interest" description="Disordered" evidence="1">
    <location>
        <begin position="73"/>
        <end position="113"/>
    </location>
</feature>
<evidence type="ECO:0000256" key="1">
    <source>
        <dbReference type="SAM" id="MobiDB-lite"/>
    </source>
</evidence>
<sequence length="113" mass="12172">MSGEQTVRHAVVGKCDRHENHHRHHSVHEVREPNLVPVVLRDFHSGVALEHCQPPGRHKAVVHFPAIRPPEAVGEVEEEAGEGAEGQEDDDHGGADGGALPFGVDAGEDHLEG</sequence>
<accession>A0A9P1E4D5</accession>
<gene>
    <name evidence="2" type="ORF">CEURO_LOCUS6614</name>
</gene>
<dbReference type="Proteomes" id="UP001152484">
    <property type="component" value="Unassembled WGS sequence"/>
</dbReference>
<reference evidence="2" key="1">
    <citation type="submission" date="2022-07" db="EMBL/GenBank/DDBJ databases">
        <authorList>
            <person name="Macas J."/>
            <person name="Novak P."/>
            <person name="Neumann P."/>
        </authorList>
    </citation>
    <scope>NUCLEOTIDE SEQUENCE</scope>
</reference>
<name>A0A9P1E4D5_CUSEU</name>
<dbReference type="AlphaFoldDB" id="A0A9P1E4D5"/>
<keyword evidence="3" id="KW-1185">Reference proteome</keyword>
<protein>
    <submittedName>
        <fullName evidence="2">Uncharacterized protein</fullName>
    </submittedName>
</protein>
<organism evidence="2 3">
    <name type="scientific">Cuscuta europaea</name>
    <name type="common">European dodder</name>
    <dbReference type="NCBI Taxonomy" id="41803"/>
    <lineage>
        <taxon>Eukaryota</taxon>
        <taxon>Viridiplantae</taxon>
        <taxon>Streptophyta</taxon>
        <taxon>Embryophyta</taxon>
        <taxon>Tracheophyta</taxon>
        <taxon>Spermatophyta</taxon>
        <taxon>Magnoliopsida</taxon>
        <taxon>eudicotyledons</taxon>
        <taxon>Gunneridae</taxon>
        <taxon>Pentapetalae</taxon>
        <taxon>asterids</taxon>
        <taxon>lamiids</taxon>
        <taxon>Solanales</taxon>
        <taxon>Convolvulaceae</taxon>
        <taxon>Cuscuteae</taxon>
        <taxon>Cuscuta</taxon>
        <taxon>Cuscuta subgen. Cuscuta</taxon>
    </lineage>
</organism>
<feature type="region of interest" description="Disordered" evidence="1">
    <location>
        <begin position="1"/>
        <end position="30"/>
    </location>
</feature>
<evidence type="ECO:0000313" key="2">
    <source>
        <dbReference type="EMBL" id="CAH9078199.1"/>
    </source>
</evidence>
<proteinExistence type="predicted"/>
<dbReference type="EMBL" id="CAMAPE010000010">
    <property type="protein sequence ID" value="CAH9078199.1"/>
    <property type="molecule type" value="Genomic_DNA"/>
</dbReference>
<evidence type="ECO:0000313" key="3">
    <source>
        <dbReference type="Proteomes" id="UP001152484"/>
    </source>
</evidence>
<comment type="caution">
    <text evidence="2">The sequence shown here is derived from an EMBL/GenBank/DDBJ whole genome shotgun (WGS) entry which is preliminary data.</text>
</comment>